<keyword evidence="3" id="KW-1185">Reference proteome</keyword>
<evidence type="ECO:0000313" key="2">
    <source>
        <dbReference type="EMBL" id="SKB26826.1"/>
    </source>
</evidence>
<protein>
    <recommendedName>
        <fullName evidence="4">Avirulence protein</fullName>
    </recommendedName>
</protein>
<dbReference type="Proteomes" id="UP000190541">
    <property type="component" value="Unassembled WGS sequence"/>
</dbReference>
<dbReference type="Pfam" id="PF19527">
    <property type="entry name" value="DUF6055"/>
    <property type="match status" value="1"/>
</dbReference>
<evidence type="ECO:0000313" key="3">
    <source>
        <dbReference type="Proteomes" id="UP000190541"/>
    </source>
</evidence>
<gene>
    <name evidence="2" type="ORF">SAMN05660226_00177</name>
</gene>
<reference evidence="2 3" key="1">
    <citation type="submission" date="2017-02" db="EMBL/GenBank/DDBJ databases">
        <authorList>
            <person name="Peterson S.W."/>
        </authorList>
    </citation>
    <scope>NUCLEOTIDE SEQUENCE [LARGE SCALE GENOMIC DNA]</scope>
    <source>
        <strain evidence="2 3">DSM 22899</strain>
    </source>
</reference>
<proteinExistence type="predicted"/>
<dbReference type="InterPro" id="IPR045690">
    <property type="entry name" value="DUF6055"/>
</dbReference>
<dbReference type="STRING" id="623280.SAMN05660226_00177"/>
<sequence>MKQDNTFLKTLGFISVASLLNFCAYGQLAETKERYIPQKVYRVPEGNDYNDDNSEFSYKRMIETPNFAAFWAKEYGDDPMANPDSAKRFDLAAALAEGERFYNYFIDTLKFADRGKSWSDKYKILIYVISSEDGGGTAFGGGSEHVGIFWAPPARINTYPYGTFAHELGHSFQFLVRADGANGAHGSMAEMTSQYMLWQVYPEWMTFENYHLVSFMEKTHYAFLHPTNMYHSPYVLEYWAGIHGKDIVARLWRESNEGEDAVMTYKRLTGIGQQAFNDELFDAYRRFITWDMDRIREVASPYANQHHTSLVDAGDGWYRIDSVKCPQNYGYNGIQLAVPESGTTVKLRFKGLAGASGYSMHNIDKAGWRYGFVAHKANGERVYGKIRTAADGKAKFKVPDETKHLWLVVMGAPEEHWSIPMRRRGQQGDEPPKEEQWPYQIKLTGTTVR</sequence>
<dbReference type="OrthoDB" id="9802005at2"/>
<name>A0A1T4ZVV4_9SPHI</name>
<evidence type="ECO:0000256" key="1">
    <source>
        <dbReference type="SAM" id="MobiDB-lite"/>
    </source>
</evidence>
<organism evidence="2 3">
    <name type="scientific">Parapedobacter luteus</name>
    <dbReference type="NCBI Taxonomy" id="623280"/>
    <lineage>
        <taxon>Bacteria</taxon>
        <taxon>Pseudomonadati</taxon>
        <taxon>Bacteroidota</taxon>
        <taxon>Sphingobacteriia</taxon>
        <taxon>Sphingobacteriales</taxon>
        <taxon>Sphingobacteriaceae</taxon>
        <taxon>Parapedobacter</taxon>
    </lineage>
</organism>
<dbReference type="EMBL" id="FUYS01000001">
    <property type="protein sequence ID" value="SKB26826.1"/>
    <property type="molecule type" value="Genomic_DNA"/>
</dbReference>
<feature type="compositionally biased region" description="Basic and acidic residues" evidence="1">
    <location>
        <begin position="426"/>
        <end position="436"/>
    </location>
</feature>
<dbReference type="RefSeq" id="WP_079714913.1">
    <property type="nucleotide sequence ID" value="NZ_FUYS01000001.1"/>
</dbReference>
<evidence type="ECO:0008006" key="4">
    <source>
        <dbReference type="Google" id="ProtNLM"/>
    </source>
</evidence>
<feature type="region of interest" description="Disordered" evidence="1">
    <location>
        <begin position="422"/>
        <end position="449"/>
    </location>
</feature>
<accession>A0A1T4ZVV4</accession>
<dbReference type="AlphaFoldDB" id="A0A1T4ZVV4"/>